<sequence>MMGNYQVLGSVFLTNFYPIHLHHHHRKDLHSSPILSSHFRIHHYLVPNLSCLRSCYQNHFSQCSIKLTQFNVNLFVMNFKTSSLTSLHWSYSHPNHYILGHYLGFLSILFLDQDLLPNHYILRHYCLYFLSILFPD</sequence>
<protein>
    <submittedName>
        <fullName evidence="1">Uncharacterized protein</fullName>
    </submittedName>
</protein>
<accession>A0AAQ3MYZ0</accession>
<reference evidence="1 2" key="1">
    <citation type="journal article" date="2023" name="Life. Sci Alliance">
        <title>Evolutionary insights into 3D genome organization and epigenetic landscape of Vigna mungo.</title>
        <authorList>
            <person name="Junaid A."/>
            <person name="Singh B."/>
            <person name="Bhatia S."/>
        </authorList>
    </citation>
    <scope>NUCLEOTIDE SEQUENCE [LARGE SCALE GENOMIC DNA]</scope>
    <source>
        <strain evidence="1">Urdbean</strain>
    </source>
</reference>
<dbReference type="AlphaFoldDB" id="A0AAQ3MYZ0"/>
<name>A0AAQ3MYZ0_VIGMU</name>
<gene>
    <name evidence="1" type="ORF">V8G54_026549</name>
</gene>
<proteinExistence type="predicted"/>
<dbReference type="Proteomes" id="UP001374535">
    <property type="component" value="Chromosome 8"/>
</dbReference>
<keyword evidence="2" id="KW-1185">Reference proteome</keyword>
<evidence type="ECO:0000313" key="1">
    <source>
        <dbReference type="EMBL" id="WVZ00480.1"/>
    </source>
</evidence>
<dbReference type="EMBL" id="CP144693">
    <property type="protein sequence ID" value="WVZ00480.1"/>
    <property type="molecule type" value="Genomic_DNA"/>
</dbReference>
<organism evidence="1 2">
    <name type="scientific">Vigna mungo</name>
    <name type="common">Black gram</name>
    <name type="synonym">Phaseolus mungo</name>
    <dbReference type="NCBI Taxonomy" id="3915"/>
    <lineage>
        <taxon>Eukaryota</taxon>
        <taxon>Viridiplantae</taxon>
        <taxon>Streptophyta</taxon>
        <taxon>Embryophyta</taxon>
        <taxon>Tracheophyta</taxon>
        <taxon>Spermatophyta</taxon>
        <taxon>Magnoliopsida</taxon>
        <taxon>eudicotyledons</taxon>
        <taxon>Gunneridae</taxon>
        <taxon>Pentapetalae</taxon>
        <taxon>rosids</taxon>
        <taxon>fabids</taxon>
        <taxon>Fabales</taxon>
        <taxon>Fabaceae</taxon>
        <taxon>Papilionoideae</taxon>
        <taxon>50 kb inversion clade</taxon>
        <taxon>NPAAA clade</taxon>
        <taxon>indigoferoid/millettioid clade</taxon>
        <taxon>Phaseoleae</taxon>
        <taxon>Vigna</taxon>
    </lineage>
</organism>
<evidence type="ECO:0000313" key="2">
    <source>
        <dbReference type="Proteomes" id="UP001374535"/>
    </source>
</evidence>